<sequence>MPDKGDLNKEFLLWAQRIEKENKINAKITGSPFTLARPPELVANKPTQENFSKRRPSLAEPGALLDNLKKAAAFPRDKFLLPQTTAQDLGWLLGEGKGLIAKGMHPSSVTTGLGNWRRNFPRPPERAETHHKGYVTMLGELEHPADMQRSVRKSLSVPSLDAESSDSPPPHVMVPQHSLRFLGKPVEDLPGDIHIKKHEWAYMRNQLRGSQESPQCKLPRRRGSSVDTSISEPSRLTVSTVPDGLTEVSKLWHKQAARINAVKRLMPNHCVTRWYKPLGNSDVSQYANDYVLSFGCGPFDKHQLLANR</sequence>
<accession>A0A7J6LQP7</accession>
<reference evidence="2 3" key="1">
    <citation type="submission" date="2020-04" db="EMBL/GenBank/DDBJ databases">
        <title>Perkinsus chesapeaki whole genome sequence.</title>
        <authorList>
            <person name="Bogema D.R."/>
        </authorList>
    </citation>
    <scope>NUCLEOTIDE SEQUENCE [LARGE SCALE GENOMIC DNA]</scope>
    <source>
        <strain evidence="2">ATCC PRA-425</strain>
    </source>
</reference>
<feature type="region of interest" description="Disordered" evidence="1">
    <location>
        <begin position="208"/>
        <end position="230"/>
    </location>
</feature>
<dbReference type="EMBL" id="JAAPAO010000377">
    <property type="protein sequence ID" value="KAF4661456.1"/>
    <property type="molecule type" value="Genomic_DNA"/>
</dbReference>
<comment type="caution">
    <text evidence="2">The sequence shown here is derived from an EMBL/GenBank/DDBJ whole genome shotgun (WGS) entry which is preliminary data.</text>
</comment>
<feature type="region of interest" description="Disordered" evidence="1">
    <location>
        <begin position="148"/>
        <end position="172"/>
    </location>
</feature>
<evidence type="ECO:0000256" key="1">
    <source>
        <dbReference type="SAM" id="MobiDB-lite"/>
    </source>
</evidence>
<evidence type="ECO:0000313" key="2">
    <source>
        <dbReference type="EMBL" id="KAF4661456.1"/>
    </source>
</evidence>
<proteinExistence type="predicted"/>
<dbReference type="OrthoDB" id="448671at2759"/>
<protein>
    <submittedName>
        <fullName evidence="2">Uncharacterized protein</fullName>
    </submittedName>
</protein>
<evidence type="ECO:0000313" key="3">
    <source>
        <dbReference type="Proteomes" id="UP000591131"/>
    </source>
</evidence>
<dbReference type="Proteomes" id="UP000591131">
    <property type="component" value="Unassembled WGS sequence"/>
</dbReference>
<name>A0A7J6LQP7_PERCH</name>
<organism evidence="2 3">
    <name type="scientific">Perkinsus chesapeaki</name>
    <name type="common">Clam parasite</name>
    <name type="synonym">Perkinsus andrewsi</name>
    <dbReference type="NCBI Taxonomy" id="330153"/>
    <lineage>
        <taxon>Eukaryota</taxon>
        <taxon>Sar</taxon>
        <taxon>Alveolata</taxon>
        <taxon>Perkinsozoa</taxon>
        <taxon>Perkinsea</taxon>
        <taxon>Perkinsida</taxon>
        <taxon>Perkinsidae</taxon>
        <taxon>Perkinsus</taxon>
    </lineage>
</organism>
<keyword evidence="3" id="KW-1185">Reference proteome</keyword>
<dbReference type="AlphaFoldDB" id="A0A7J6LQP7"/>
<gene>
    <name evidence="2" type="ORF">FOL47_006667</name>
</gene>